<comment type="caution">
    <text evidence="1">The sequence shown here is derived from an EMBL/GenBank/DDBJ whole genome shotgun (WGS) entry which is preliminary data.</text>
</comment>
<reference evidence="1 2" key="1">
    <citation type="submission" date="2024-09" db="EMBL/GenBank/DDBJ databases">
        <authorList>
            <person name="Lee S.D."/>
        </authorList>
    </citation>
    <scope>NUCLEOTIDE SEQUENCE [LARGE SCALE GENOMIC DNA]</scope>
    <source>
        <strain evidence="1 2">N1-5</strain>
    </source>
</reference>
<dbReference type="EMBL" id="JBHEZZ010000023">
    <property type="protein sequence ID" value="MFC1405807.1"/>
    <property type="molecule type" value="Genomic_DNA"/>
</dbReference>
<organism evidence="1 2">
    <name type="scientific">Streptacidiphilus cavernicola</name>
    <dbReference type="NCBI Taxonomy" id="3342716"/>
    <lineage>
        <taxon>Bacteria</taxon>
        <taxon>Bacillati</taxon>
        <taxon>Actinomycetota</taxon>
        <taxon>Actinomycetes</taxon>
        <taxon>Kitasatosporales</taxon>
        <taxon>Streptomycetaceae</taxon>
        <taxon>Streptacidiphilus</taxon>
    </lineage>
</organism>
<name>A0ABV6UWI6_9ACTN</name>
<evidence type="ECO:0000313" key="1">
    <source>
        <dbReference type="EMBL" id="MFC1405807.1"/>
    </source>
</evidence>
<dbReference type="Proteomes" id="UP001592528">
    <property type="component" value="Unassembled WGS sequence"/>
</dbReference>
<gene>
    <name evidence="1" type="ORF">ACEZDJ_31405</name>
</gene>
<sequence length="175" mass="18809">MTEQWITITTDADGLVTTVTAHSDRPEPLFREHATIWHAPAEPHGDGEVSAVKVFDVHTGSEFADVDPHWHQVDHNAQAFPDSVPFAALRRTEALLVLAGHPRARTTPTHAGGPTHGWGISCDDDHVFAPTGQGWQHYVRDGYADDGWTELDAVAAPDASPAQVAAAIATALTDN</sequence>
<keyword evidence="2" id="KW-1185">Reference proteome</keyword>
<accession>A0ABV6UWI6</accession>
<dbReference type="RefSeq" id="WP_030263727.1">
    <property type="nucleotide sequence ID" value="NZ_JBHEZZ010000023.1"/>
</dbReference>
<evidence type="ECO:0000313" key="2">
    <source>
        <dbReference type="Proteomes" id="UP001592528"/>
    </source>
</evidence>
<protein>
    <submittedName>
        <fullName evidence="1">Uncharacterized protein</fullName>
    </submittedName>
</protein>
<proteinExistence type="predicted"/>